<dbReference type="GeneID" id="70179585"/>
<keyword evidence="4" id="KW-0560">Oxidoreductase</keyword>
<dbReference type="Pfam" id="PF01565">
    <property type="entry name" value="FAD_binding_4"/>
    <property type="match status" value="1"/>
</dbReference>
<keyword evidence="7" id="KW-1185">Reference proteome</keyword>
<comment type="similarity">
    <text evidence="1">Belongs to the oxygen-dependent FAD-linked oxidoreductase family.</text>
</comment>
<dbReference type="PANTHER" id="PTHR42973:SF53">
    <property type="entry name" value="FAD-BINDING PCMH-TYPE DOMAIN-CONTAINING PROTEIN-RELATED"/>
    <property type="match status" value="1"/>
</dbReference>
<protein>
    <recommendedName>
        <fullName evidence="5">FAD-binding PCMH-type domain-containing protein</fullName>
    </recommendedName>
</protein>
<evidence type="ECO:0000256" key="2">
    <source>
        <dbReference type="ARBA" id="ARBA00022630"/>
    </source>
</evidence>
<dbReference type="GO" id="GO:0071949">
    <property type="term" value="F:FAD binding"/>
    <property type="evidence" value="ECO:0007669"/>
    <property type="project" value="InterPro"/>
</dbReference>
<keyword evidence="3" id="KW-0274">FAD</keyword>
<evidence type="ECO:0000313" key="7">
    <source>
        <dbReference type="Proteomes" id="UP000756346"/>
    </source>
</evidence>
<feature type="non-terminal residue" evidence="6">
    <location>
        <position position="1"/>
    </location>
</feature>
<dbReference type="OrthoDB" id="2151789at2759"/>
<dbReference type="AlphaFoldDB" id="A0A9P9BQ41"/>
<comment type="caution">
    <text evidence="6">The sequence shown here is derived from an EMBL/GenBank/DDBJ whole genome shotgun (WGS) entry which is preliminary data.</text>
</comment>
<dbReference type="Proteomes" id="UP000756346">
    <property type="component" value="Unassembled WGS sequence"/>
</dbReference>
<dbReference type="PANTHER" id="PTHR42973">
    <property type="entry name" value="BINDING OXIDOREDUCTASE, PUTATIVE (AFU_ORTHOLOGUE AFUA_1G17690)-RELATED"/>
    <property type="match status" value="1"/>
</dbReference>
<dbReference type="GO" id="GO:0016491">
    <property type="term" value="F:oxidoreductase activity"/>
    <property type="evidence" value="ECO:0007669"/>
    <property type="project" value="UniProtKB-KW"/>
</dbReference>
<dbReference type="Gene3D" id="3.30.465.10">
    <property type="match status" value="1"/>
</dbReference>
<dbReference type="InterPro" id="IPR016166">
    <property type="entry name" value="FAD-bd_PCMH"/>
</dbReference>
<dbReference type="InterPro" id="IPR006094">
    <property type="entry name" value="Oxid_FAD_bind_N"/>
</dbReference>
<gene>
    <name evidence="6" type="ORF">B0I36DRAFT_244248</name>
</gene>
<feature type="domain" description="FAD-binding PCMH-type" evidence="5">
    <location>
        <begin position="1"/>
        <end position="136"/>
    </location>
</feature>
<proteinExistence type="inferred from homology"/>
<evidence type="ECO:0000313" key="6">
    <source>
        <dbReference type="EMBL" id="KAH7029934.1"/>
    </source>
</evidence>
<accession>A0A9P9BQ41</accession>
<evidence type="ECO:0000256" key="4">
    <source>
        <dbReference type="ARBA" id="ARBA00023002"/>
    </source>
</evidence>
<dbReference type="InterPro" id="IPR050416">
    <property type="entry name" value="FAD-linked_Oxidoreductase"/>
</dbReference>
<sequence length="136" mass="14412">AVRAGGHMTWANASNIYDGVTINLVLMVDIEYSSLTTYVSIGAGALWRDVYVALEPYGVTALGGRTSTVGVVGFVLSGGNNFLSSKVGLGYDNVVNFKVVLANGRIINANRDKYADLYKALKGGSSNFGIITRIDI</sequence>
<evidence type="ECO:0000259" key="5">
    <source>
        <dbReference type="PROSITE" id="PS51387"/>
    </source>
</evidence>
<evidence type="ECO:0000256" key="1">
    <source>
        <dbReference type="ARBA" id="ARBA00005466"/>
    </source>
</evidence>
<dbReference type="RefSeq" id="XP_046012222.1">
    <property type="nucleotide sequence ID" value="XM_046150039.1"/>
</dbReference>
<name>A0A9P9BQ41_9PEZI</name>
<dbReference type="InterPro" id="IPR036318">
    <property type="entry name" value="FAD-bd_PCMH-like_sf"/>
</dbReference>
<reference evidence="6" key="1">
    <citation type="journal article" date="2021" name="Nat. Commun.">
        <title>Genetic determinants of endophytism in the Arabidopsis root mycobiome.</title>
        <authorList>
            <person name="Mesny F."/>
            <person name="Miyauchi S."/>
            <person name="Thiergart T."/>
            <person name="Pickel B."/>
            <person name="Atanasova L."/>
            <person name="Karlsson M."/>
            <person name="Huettel B."/>
            <person name="Barry K.W."/>
            <person name="Haridas S."/>
            <person name="Chen C."/>
            <person name="Bauer D."/>
            <person name="Andreopoulos W."/>
            <person name="Pangilinan J."/>
            <person name="LaButti K."/>
            <person name="Riley R."/>
            <person name="Lipzen A."/>
            <person name="Clum A."/>
            <person name="Drula E."/>
            <person name="Henrissat B."/>
            <person name="Kohler A."/>
            <person name="Grigoriev I.V."/>
            <person name="Martin F.M."/>
            <person name="Hacquard S."/>
        </authorList>
    </citation>
    <scope>NUCLEOTIDE SEQUENCE</scope>
    <source>
        <strain evidence="6">MPI-CAGE-CH-0230</strain>
    </source>
</reference>
<dbReference type="SUPFAM" id="SSF56176">
    <property type="entry name" value="FAD-binding/transporter-associated domain-like"/>
    <property type="match status" value="1"/>
</dbReference>
<dbReference type="InterPro" id="IPR016169">
    <property type="entry name" value="FAD-bd_PCMH_sub2"/>
</dbReference>
<dbReference type="PROSITE" id="PS51387">
    <property type="entry name" value="FAD_PCMH"/>
    <property type="match status" value="1"/>
</dbReference>
<organism evidence="6 7">
    <name type="scientific">Microdochium trichocladiopsis</name>
    <dbReference type="NCBI Taxonomy" id="1682393"/>
    <lineage>
        <taxon>Eukaryota</taxon>
        <taxon>Fungi</taxon>
        <taxon>Dikarya</taxon>
        <taxon>Ascomycota</taxon>
        <taxon>Pezizomycotina</taxon>
        <taxon>Sordariomycetes</taxon>
        <taxon>Xylariomycetidae</taxon>
        <taxon>Xylariales</taxon>
        <taxon>Microdochiaceae</taxon>
        <taxon>Microdochium</taxon>
    </lineage>
</organism>
<dbReference type="EMBL" id="JAGTJQ010000006">
    <property type="protein sequence ID" value="KAH7029934.1"/>
    <property type="molecule type" value="Genomic_DNA"/>
</dbReference>
<keyword evidence="2" id="KW-0285">Flavoprotein</keyword>
<evidence type="ECO:0000256" key="3">
    <source>
        <dbReference type="ARBA" id="ARBA00022827"/>
    </source>
</evidence>